<comment type="cofactor">
    <cofactor evidence="1 6">
        <name>Mg(2+)</name>
        <dbReference type="ChEBI" id="CHEBI:18420"/>
    </cofactor>
</comment>
<dbReference type="EMBL" id="QHHQ01000001">
    <property type="protein sequence ID" value="RAI04379.1"/>
    <property type="molecule type" value="Genomic_DNA"/>
</dbReference>
<dbReference type="PANTHER" id="PTHR43200:SF6">
    <property type="entry name" value="3'(2'),5'-BISPHOSPHATE NUCLEOTIDASE"/>
    <property type="match status" value="1"/>
</dbReference>
<comment type="caution">
    <text evidence="7">The sequence shown here is derived from an EMBL/GenBank/DDBJ whole genome shotgun (WGS) entry which is preliminary data.</text>
</comment>
<dbReference type="GO" id="GO:0000105">
    <property type="term" value="P:L-histidine biosynthetic process"/>
    <property type="evidence" value="ECO:0007669"/>
    <property type="project" value="TreeGrafter"/>
</dbReference>
<evidence type="ECO:0000313" key="7">
    <source>
        <dbReference type="EMBL" id="RAI04379.1"/>
    </source>
</evidence>
<feature type="binding site" evidence="6">
    <location>
        <position position="91"/>
    </location>
    <ligand>
        <name>Mg(2+)</name>
        <dbReference type="ChEBI" id="CHEBI:18420"/>
        <label>1</label>
        <note>catalytic</note>
    </ligand>
</feature>
<evidence type="ECO:0000256" key="6">
    <source>
        <dbReference type="PIRSR" id="PIRSR600760-2"/>
    </source>
</evidence>
<evidence type="ECO:0000256" key="1">
    <source>
        <dbReference type="ARBA" id="ARBA00001946"/>
    </source>
</evidence>
<dbReference type="GO" id="GO:0046872">
    <property type="term" value="F:metal ion binding"/>
    <property type="evidence" value="ECO:0007669"/>
    <property type="project" value="UniProtKB-KW"/>
</dbReference>
<gene>
    <name evidence="7" type="ORF">DLJ53_08045</name>
</gene>
<comment type="similarity">
    <text evidence="2">Belongs to the inositol monophosphatase superfamily.</text>
</comment>
<evidence type="ECO:0000256" key="3">
    <source>
        <dbReference type="ARBA" id="ARBA00022723"/>
    </source>
</evidence>
<evidence type="ECO:0000256" key="4">
    <source>
        <dbReference type="ARBA" id="ARBA00022801"/>
    </source>
</evidence>
<sequence length="272" mass="28764">MHGSHAMNKNRDLDLLDRLADAASDAILPHFRKLPGVVNKAETGFDPVTIADRNAELAMRELLAAERPDDAIFGEEYDAVAGTSGRTWILDPIDGTRGFMSGLPTWGVLIALADESGPTLGMMCQPYVGERFVGGAEGATLTHNGETQPLRTRPCADLAEAVLASTGPQHFEPQDYAAFQQVATRCRLVRYGTDCYAYAMLAAGQIDVVVEAGLKPVDIAPFVPIIEAAGGALVDWSGQRIGPTLPHGFAGQVVAVGDPTLLDAVLAALRAA</sequence>
<evidence type="ECO:0000313" key="8">
    <source>
        <dbReference type="Proteomes" id="UP000249590"/>
    </source>
</evidence>
<dbReference type="Gene3D" id="3.40.190.80">
    <property type="match status" value="1"/>
</dbReference>
<reference evidence="7 8" key="1">
    <citation type="submission" date="2018-05" db="EMBL/GenBank/DDBJ databases">
        <title>Acuticoccus sediminis sp. nov., isolated from deep-sea sediment of Indian Ocean.</title>
        <authorList>
            <person name="Liu X."/>
            <person name="Lai Q."/>
            <person name="Du Y."/>
            <person name="Sun F."/>
            <person name="Zhang X."/>
            <person name="Wang S."/>
            <person name="Shao Z."/>
        </authorList>
    </citation>
    <scope>NUCLEOTIDE SEQUENCE [LARGE SCALE GENOMIC DNA]</scope>
    <source>
        <strain evidence="7 8">PTG4-2</strain>
    </source>
</reference>
<dbReference type="PANTHER" id="PTHR43200">
    <property type="entry name" value="PHOSPHATASE"/>
    <property type="match status" value="1"/>
</dbReference>
<name>A0A8B2P706_9HYPH</name>
<keyword evidence="8" id="KW-1185">Reference proteome</keyword>
<keyword evidence="5 6" id="KW-0460">Magnesium</keyword>
<protein>
    <submittedName>
        <fullName evidence="7">Histidinol-phosphatase</fullName>
    </submittedName>
</protein>
<dbReference type="CDD" id="cd01641">
    <property type="entry name" value="Bacterial_IMPase_like_1"/>
    <property type="match status" value="1"/>
</dbReference>
<keyword evidence="3 6" id="KW-0479">Metal-binding</keyword>
<organism evidence="7 8">
    <name type="scientific">Acuticoccus sediminis</name>
    <dbReference type="NCBI Taxonomy" id="2184697"/>
    <lineage>
        <taxon>Bacteria</taxon>
        <taxon>Pseudomonadati</taxon>
        <taxon>Pseudomonadota</taxon>
        <taxon>Alphaproteobacteria</taxon>
        <taxon>Hyphomicrobiales</taxon>
        <taxon>Amorphaceae</taxon>
        <taxon>Acuticoccus</taxon>
    </lineage>
</organism>
<evidence type="ECO:0000256" key="5">
    <source>
        <dbReference type="ARBA" id="ARBA00022842"/>
    </source>
</evidence>
<proteinExistence type="inferred from homology"/>
<keyword evidence="4" id="KW-0378">Hydrolase</keyword>
<accession>A0A8B2P706</accession>
<evidence type="ECO:0000256" key="2">
    <source>
        <dbReference type="ARBA" id="ARBA00009759"/>
    </source>
</evidence>
<feature type="binding site" evidence="6">
    <location>
        <position position="218"/>
    </location>
    <ligand>
        <name>Mg(2+)</name>
        <dbReference type="ChEBI" id="CHEBI:18420"/>
        <label>1</label>
        <note>catalytic</note>
    </ligand>
</feature>
<feature type="binding site" evidence="6">
    <location>
        <position position="75"/>
    </location>
    <ligand>
        <name>Mg(2+)</name>
        <dbReference type="ChEBI" id="CHEBI:18420"/>
        <label>1</label>
        <note>catalytic</note>
    </ligand>
</feature>
<feature type="binding site" evidence="6">
    <location>
        <position position="94"/>
    </location>
    <ligand>
        <name>Mg(2+)</name>
        <dbReference type="ChEBI" id="CHEBI:18420"/>
        <label>1</label>
        <note>catalytic</note>
    </ligand>
</feature>
<dbReference type="PRINTS" id="PR00377">
    <property type="entry name" value="IMPHPHTASES"/>
</dbReference>
<dbReference type="Pfam" id="PF00459">
    <property type="entry name" value="Inositol_P"/>
    <property type="match status" value="1"/>
</dbReference>
<feature type="binding site" evidence="6">
    <location>
        <position position="93"/>
    </location>
    <ligand>
        <name>Mg(2+)</name>
        <dbReference type="ChEBI" id="CHEBI:18420"/>
        <label>2</label>
    </ligand>
</feature>
<dbReference type="InterPro" id="IPR051090">
    <property type="entry name" value="Inositol_monoP_superfamily"/>
</dbReference>
<dbReference type="Proteomes" id="UP000249590">
    <property type="component" value="Unassembled WGS sequence"/>
</dbReference>
<dbReference type="OrthoDB" id="9785695at2"/>
<dbReference type="InterPro" id="IPR020583">
    <property type="entry name" value="Inositol_monoP_metal-BS"/>
</dbReference>
<dbReference type="AlphaFoldDB" id="A0A8B2P706"/>
<dbReference type="GO" id="GO:0016791">
    <property type="term" value="F:phosphatase activity"/>
    <property type="evidence" value="ECO:0007669"/>
    <property type="project" value="UniProtKB-ARBA"/>
</dbReference>
<dbReference type="InterPro" id="IPR000760">
    <property type="entry name" value="Inositol_monophosphatase-like"/>
</dbReference>
<dbReference type="Gene3D" id="3.30.540.10">
    <property type="entry name" value="Fructose-1,6-Bisphosphatase, subunit A, domain 1"/>
    <property type="match status" value="1"/>
</dbReference>
<dbReference type="SUPFAM" id="SSF56655">
    <property type="entry name" value="Carbohydrate phosphatase"/>
    <property type="match status" value="1"/>
</dbReference>
<dbReference type="PROSITE" id="PS00629">
    <property type="entry name" value="IMP_1"/>
    <property type="match status" value="1"/>
</dbReference>